<evidence type="ECO:0008006" key="3">
    <source>
        <dbReference type="Google" id="ProtNLM"/>
    </source>
</evidence>
<protein>
    <recommendedName>
        <fullName evidence="3">Secreted protein</fullName>
    </recommendedName>
</protein>
<gene>
    <name evidence="1" type="ORF">NONO_c64830</name>
</gene>
<dbReference type="KEGG" id="nno:NONO_c64830"/>
<dbReference type="HOGENOM" id="CLU_101802_0_0_11"/>
<keyword evidence="2" id="KW-1185">Reference proteome</keyword>
<dbReference type="Proteomes" id="UP000019150">
    <property type="component" value="Chromosome"/>
</dbReference>
<reference evidence="1 2" key="1">
    <citation type="journal article" date="2014" name="Appl. Environ. Microbiol.">
        <title>Insights into the Microbial Degradation of Rubber and Gutta-Percha by Analysis of the Complete Genome of Nocardia nova SH22a.</title>
        <authorList>
            <person name="Luo Q."/>
            <person name="Hiessl S."/>
            <person name="Poehlein A."/>
            <person name="Daniel R."/>
            <person name="Steinbuchel A."/>
        </authorList>
    </citation>
    <scope>NUCLEOTIDE SEQUENCE [LARGE SCALE GENOMIC DNA]</scope>
    <source>
        <strain evidence="1">SH22a</strain>
    </source>
</reference>
<proteinExistence type="predicted"/>
<organism evidence="1 2">
    <name type="scientific">Nocardia nova SH22a</name>
    <dbReference type="NCBI Taxonomy" id="1415166"/>
    <lineage>
        <taxon>Bacteria</taxon>
        <taxon>Bacillati</taxon>
        <taxon>Actinomycetota</taxon>
        <taxon>Actinomycetes</taxon>
        <taxon>Mycobacteriales</taxon>
        <taxon>Nocardiaceae</taxon>
        <taxon>Nocardia</taxon>
    </lineage>
</organism>
<name>W5TQM0_9NOCA</name>
<dbReference type="STRING" id="1415166.NONO_c64830"/>
<sequence length="181" mass="20017">MSGSARAAILLDVDGPLNPYPRPAAPPPPGYHPYLLQHSIIAAIPPVEQRVLLNTGLGPRLLELAESADADLVWATAWEYEANAVIGPVLGLPPLEVIIFEDTGIRHRDGHHGKLPTIERWAGQRPFCWFDDEFQPADELWARRRTASRAPTMLIPVDRHTGLGAEHLDRAHTFLRRLAAA</sequence>
<dbReference type="RefSeq" id="WP_025352572.1">
    <property type="nucleotide sequence ID" value="NZ_CP006850.1"/>
</dbReference>
<dbReference type="Pfam" id="PF18143">
    <property type="entry name" value="HAD_SAK_2"/>
    <property type="match status" value="1"/>
</dbReference>
<dbReference type="OrthoDB" id="5124141at2"/>
<evidence type="ECO:0000313" key="1">
    <source>
        <dbReference type="EMBL" id="AHH21253.1"/>
    </source>
</evidence>
<dbReference type="EMBL" id="CP006850">
    <property type="protein sequence ID" value="AHH21253.1"/>
    <property type="molecule type" value="Genomic_DNA"/>
</dbReference>
<dbReference type="AlphaFoldDB" id="W5TQM0"/>
<dbReference type="eggNOG" id="COG1877">
    <property type="taxonomic scope" value="Bacteria"/>
</dbReference>
<dbReference type="PATRIC" id="fig|1415166.3.peg.6665"/>
<accession>W5TQM0</accession>
<evidence type="ECO:0000313" key="2">
    <source>
        <dbReference type="Proteomes" id="UP000019150"/>
    </source>
</evidence>